<organism evidence="1">
    <name type="scientific">marine sediment metagenome</name>
    <dbReference type="NCBI Taxonomy" id="412755"/>
    <lineage>
        <taxon>unclassified sequences</taxon>
        <taxon>metagenomes</taxon>
        <taxon>ecological metagenomes</taxon>
    </lineage>
</organism>
<dbReference type="EMBL" id="BARW01017157">
    <property type="protein sequence ID" value="GAI99501.1"/>
    <property type="molecule type" value="Genomic_DNA"/>
</dbReference>
<sequence>MNKKETEKKLEYLKVFKKKMILWEFDNEIQEAQS</sequence>
<dbReference type="AlphaFoldDB" id="X1U7D3"/>
<reference evidence="1" key="1">
    <citation type="journal article" date="2014" name="Front. Microbiol.">
        <title>High frequency of phylogenetically diverse reductive dehalogenase-homologous genes in deep subseafloor sedimentary metagenomes.</title>
        <authorList>
            <person name="Kawai M."/>
            <person name="Futagami T."/>
            <person name="Toyoda A."/>
            <person name="Takaki Y."/>
            <person name="Nishi S."/>
            <person name="Hori S."/>
            <person name="Arai W."/>
            <person name="Tsubouchi T."/>
            <person name="Morono Y."/>
            <person name="Uchiyama I."/>
            <person name="Ito T."/>
            <person name="Fujiyama A."/>
            <person name="Inagaki F."/>
            <person name="Takami H."/>
        </authorList>
    </citation>
    <scope>NUCLEOTIDE SEQUENCE</scope>
    <source>
        <strain evidence="1">Expedition CK06-06</strain>
    </source>
</reference>
<gene>
    <name evidence="1" type="ORF">S12H4_29703</name>
</gene>
<protein>
    <submittedName>
        <fullName evidence="1">Uncharacterized protein</fullName>
    </submittedName>
</protein>
<name>X1U7D3_9ZZZZ</name>
<proteinExistence type="predicted"/>
<accession>X1U7D3</accession>
<evidence type="ECO:0000313" key="1">
    <source>
        <dbReference type="EMBL" id="GAI99501.1"/>
    </source>
</evidence>
<feature type="non-terminal residue" evidence="1">
    <location>
        <position position="34"/>
    </location>
</feature>
<comment type="caution">
    <text evidence="1">The sequence shown here is derived from an EMBL/GenBank/DDBJ whole genome shotgun (WGS) entry which is preliminary data.</text>
</comment>